<evidence type="ECO:0000256" key="2">
    <source>
        <dbReference type="ARBA" id="ARBA00023125"/>
    </source>
</evidence>
<keyword evidence="7" id="KW-1185">Reference proteome</keyword>
<dbReference type="InterPro" id="IPR001647">
    <property type="entry name" value="HTH_TetR"/>
</dbReference>
<evidence type="ECO:0000256" key="3">
    <source>
        <dbReference type="ARBA" id="ARBA00023163"/>
    </source>
</evidence>
<dbReference type="Pfam" id="PF00440">
    <property type="entry name" value="TetR_N"/>
    <property type="match status" value="1"/>
</dbReference>
<accession>A0A5C5S8D4</accession>
<comment type="caution">
    <text evidence="6">The sequence shown here is derived from an EMBL/GenBank/DDBJ whole genome shotgun (WGS) entry which is preliminary data.</text>
</comment>
<dbReference type="Gene3D" id="1.10.357.10">
    <property type="entry name" value="Tetracycline Repressor, domain 2"/>
    <property type="match status" value="1"/>
</dbReference>
<evidence type="ECO:0000313" key="7">
    <source>
        <dbReference type="Proteomes" id="UP000319375"/>
    </source>
</evidence>
<feature type="domain" description="HTH tetR-type" evidence="5">
    <location>
        <begin position="6"/>
        <end position="66"/>
    </location>
</feature>
<evidence type="ECO:0000313" key="6">
    <source>
        <dbReference type="EMBL" id="TWS30715.1"/>
    </source>
</evidence>
<keyword evidence="2 4" id="KW-0238">DNA-binding</keyword>
<dbReference type="EMBL" id="VIGX01000001">
    <property type="protein sequence ID" value="TWS30715.1"/>
    <property type="molecule type" value="Genomic_DNA"/>
</dbReference>
<keyword evidence="1" id="KW-0805">Transcription regulation</keyword>
<organism evidence="6 7">
    <name type="scientific">Tsukamurella conjunctivitidis</name>
    <dbReference type="NCBI Taxonomy" id="2592068"/>
    <lineage>
        <taxon>Bacteria</taxon>
        <taxon>Bacillati</taxon>
        <taxon>Actinomycetota</taxon>
        <taxon>Actinomycetes</taxon>
        <taxon>Mycobacteriales</taxon>
        <taxon>Tsukamurellaceae</taxon>
        <taxon>Tsukamurella</taxon>
    </lineage>
</organism>
<dbReference type="GO" id="GO:0003700">
    <property type="term" value="F:DNA-binding transcription factor activity"/>
    <property type="evidence" value="ECO:0007669"/>
    <property type="project" value="TreeGrafter"/>
</dbReference>
<evidence type="ECO:0000256" key="1">
    <source>
        <dbReference type="ARBA" id="ARBA00023015"/>
    </source>
</evidence>
<dbReference type="PANTHER" id="PTHR30055">
    <property type="entry name" value="HTH-TYPE TRANSCRIPTIONAL REGULATOR RUTR"/>
    <property type="match status" value="1"/>
</dbReference>
<dbReference type="InterPro" id="IPR009057">
    <property type="entry name" value="Homeodomain-like_sf"/>
</dbReference>
<dbReference type="GO" id="GO:0000976">
    <property type="term" value="F:transcription cis-regulatory region binding"/>
    <property type="evidence" value="ECO:0007669"/>
    <property type="project" value="TreeGrafter"/>
</dbReference>
<dbReference type="Proteomes" id="UP000319375">
    <property type="component" value="Unassembled WGS sequence"/>
</dbReference>
<dbReference type="AlphaFoldDB" id="A0A5C5S8D4"/>
<evidence type="ECO:0000256" key="4">
    <source>
        <dbReference type="PROSITE-ProRule" id="PRU00335"/>
    </source>
</evidence>
<feature type="DNA-binding region" description="H-T-H motif" evidence="4">
    <location>
        <begin position="29"/>
        <end position="48"/>
    </location>
</feature>
<sequence length="200" mass="21563">MAYHHGDLPQALVDAGLEVTRAGGPSALTIREVTRRVGVSPNAAYRHFPDRLALLRAVSSAIEQRMADAMPVHPDQGPVERLRAVGLGYIAFALAEPGWFSVCFFGDEVPDPESLSAIPPYVALSESLDLLVHAGLLRPDARRSATWSCWAMVHGFAEMALRGPLHHLPGDQQWPLAEAAVDAAIAGILRDWADGSTMEP</sequence>
<name>A0A5C5S8D4_9ACTN</name>
<dbReference type="InterPro" id="IPR050109">
    <property type="entry name" value="HTH-type_TetR-like_transc_reg"/>
</dbReference>
<dbReference type="InterPro" id="IPR036271">
    <property type="entry name" value="Tet_transcr_reg_TetR-rel_C_sf"/>
</dbReference>
<keyword evidence="3" id="KW-0804">Transcription</keyword>
<reference evidence="6 7" key="1">
    <citation type="submission" date="2019-06" db="EMBL/GenBank/DDBJ databases">
        <title>Tsukamurella conjunctivitidis sp. nov., Tsukamurella assacharolytica sp. nov. and Tsukamurella sputae sp. nov. isolated from patients with conjunctivitis, bacteraemia (lymphoma) and respiratory infection (sputum) in Hong Kong.</title>
        <authorList>
            <person name="Teng J.L.L."/>
            <person name="Lee H.H."/>
            <person name="Fong J.Y.H."/>
            <person name="Fok K.M.N."/>
            <person name="Lau S.K.P."/>
            <person name="Woo P.C.Y."/>
        </authorList>
    </citation>
    <scope>NUCLEOTIDE SEQUENCE [LARGE SCALE GENOMIC DNA]</scope>
    <source>
        <strain evidence="6 7">HKU72</strain>
    </source>
</reference>
<dbReference type="Pfam" id="PF13305">
    <property type="entry name" value="TetR_C_33"/>
    <property type="match status" value="1"/>
</dbReference>
<dbReference type="PROSITE" id="PS50977">
    <property type="entry name" value="HTH_TETR_2"/>
    <property type="match status" value="1"/>
</dbReference>
<dbReference type="SUPFAM" id="SSF46689">
    <property type="entry name" value="Homeodomain-like"/>
    <property type="match status" value="1"/>
</dbReference>
<proteinExistence type="predicted"/>
<evidence type="ECO:0000259" key="5">
    <source>
        <dbReference type="PROSITE" id="PS50977"/>
    </source>
</evidence>
<dbReference type="SUPFAM" id="SSF48498">
    <property type="entry name" value="Tetracyclin repressor-like, C-terminal domain"/>
    <property type="match status" value="1"/>
</dbReference>
<dbReference type="InterPro" id="IPR025996">
    <property type="entry name" value="MT1864/Rv1816-like_C"/>
</dbReference>
<gene>
    <name evidence="6" type="ORF">FK530_02280</name>
</gene>
<dbReference type="PANTHER" id="PTHR30055:SF234">
    <property type="entry name" value="HTH-TYPE TRANSCRIPTIONAL REGULATOR BETI"/>
    <property type="match status" value="1"/>
</dbReference>
<protein>
    <submittedName>
        <fullName evidence="6">TetR/AcrR family transcriptional regulator</fullName>
    </submittedName>
</protein>
<dbReference type="OrthoDB" id="3173376at2"/>